<feature type="transmembrane region" description="Helical" evidence="5">
    <location>
        <begin position="71"/>
        <end position="90"/>
    </location>
</feature>
<dbReference type="InterPro" id="IPR002645">
    <property type="entry name" value="STAS_dom"/>
</dbReference>
<feature type="transmembrane region" description="Helical" evidence="5">
    <location>
        <begin position="96"/>
        <end position="114"/>
    </location>
</feature>
<feature type="transmembrane region" description="Helical" evidence="5">
    <location>
        <begin position="345"/>
        <end position="363"/>
    </location>
</feature>
<dbReference type="CDD" id="cd07042">
    <property type="entry name" value="STAS_SulP_like_sulfate_transporter"/>
    <property type="match status" value="1"/>
</dbReference>
<feature type="transmembrane region" description="Helical" evidence="5">
    <location>
        <begin position="200"/>
        <end position="217"/>
    </location>
</feature>
<feature type="transmembrane region" description="Helical" evidence="5">
    <location>
        <begin position="126"/>
        <end position="145"/>
    </location>
</feature>
<name>A0A2T4U9W9_9BACI</name>
<evidence type="ECO:0000256" key="3">
    <source>
        <dbReference type="ARBA" id="ARBA00022989"/>
    </source>
</evidence>
<evidence type="ECO:0000313" key="8">
    <source>
        <dbReference type="Proteomes" id="UP000240509"/>
    </source>
</evidence>
<dbReference type="NCBIfam" id="TIGR00815">
    <property type="entry name" value="sulP"/>
    <property type="match status" value="1"/>
</dbReference>
<evidence type="ECO:0000313" key="7">
    <source>
        <dbReference type="EMBL" id="PTL40198.1"/>
    </source>
</evidence>
<feature type="transmembrane region" description="Helical" evidence="5">
    <location>
        <begin position="237"/>
        <end position="262"/>
    </location>
</feature>
<dbReference type="InterPro" id="IPR036513">
    <property type="entry name" value="STAS_dom_sf"/>
</dbReference>
<keyword evidence="2 5" id="KW-0812">Transmembrane</keyword>
<keyword evidence="4 5" id="KW-0472">Membrane</keyword>
<dbReference type="InterPro" id="IPR001902">
    <property type="entry name" value="SLC26A/SulP_fam"/>
</dbReference>
<comment type="caution">
    <text evidence="7">The sequence shown here is derived from an EMBL/GenBank/DDBJ whole genome shotgun (WGS) entry which is preliminary data.</text>
</comment>
<evidence type="ECO:0000256" key="4">
    <source>
        <dbReference type="ARBA" id="ARBA00023136"/>
    </source>
</evidence>
<dbReference type="AlphaFoldDB" id="A0A2T4U9W9"/>
<dbReference type="Pfam" id="PF00916">
    <property type="entry name" value="Sulfate_transp"/>
    <property type="match status" value="1"/>
</dbReference>
<dbReference type="EMBL" id="PZJJ01000002">
    <property type="protein sequence ID" value="PTL40198.1"/>
    <property type="molecule type" value="Genomic_DNA"/>
</dbReference>
<dbReference type="PANTHER" id="PTHR11814">
    <property type="entry name" value="SULFATE TRANSPORTER"/>
    <property type="match status" value="1"/>
</dbReference>
<comment type="subcellular location">
    <subcellularLocation>
        <location evidence="1">Membrane</location>
        <topology evidence="1">Multi-pass membrane protein</topology>
    </subcellularLocation>
</comment>
<dbReference type="GO" id="GO:0055085">
    <property type="term" value="P:transmembrane transport"/>
    <property type="evidence" value="ECO:0007669"/>
    <property type="project" value="InterPro"/>
</dbReference>
<evidence type="ECO:0000256" key="2">
    <source>
        <dbReference type="ARBA" id="ARBA00022692"/>
    </source>
</evidence>
<evidence type="ECO:0000256" key="5">
    <source>
        <dbReference type="SAM" id="Phobius"/>
    </source>
</evidence>
<dbReference type="InterPro" id="IPR011547">
    <property type="entry name" value="SLC26A/SulP_dom"/>
</dbReference>
<dbReference type="OrthoDB" id="9771198at2"/>
<dbReference type="Gene3D" id="3.30.750.24">
    <property type="entry name" value="STAS domain"/>
    <property type="match status" value="1"/>
</dbReference>
<accession>A0A2T4U9W9</accession>
<evidence type="ECO:0000256" key="1">
    <source>
        <dbReference type="ARBA" id="ARBA00004141"/>
    </source>
</evidence>
<protein>
    <submittedName>
        <fullName evidence="7">Sodium-independent anion transporter</fullName>
    </submittedName>
</protein>
<feature type="transmembrane region" description="Helical" evidence="5">
    <location>
        <begin position="48"/>
        <end position="64"/>
    </location>
</feature>
<sequence>MKNRVVLDWLFNYDKHNLKGDLTAGLIVAIMLVPQGMAYAMLAGMPPVTGLYAAAIPILLYALVGSSRQLAVGPVAVVSLLVYAGISPLAEPGSDEYITLALLLMLMVGVMQLLMGVLKLGFIVKFFSHAVISAFTSAAAIIIAFSQLDHILGFSIESEHLVMTIIEAVSRITEINGWALMIAAASIIIMLAVKKYVPVLPGPLAAVLFGIAVVSWFQLNQEGVSIIGEVPGGLPSFVLPAISLESAAALLPTALTITFIGFMESFAMAKVIASKENYRISANRELSGLGLANAGGSFFGGFPVTGGFSRSAVNYDAGAKTPLASVVTALLIMLILVFFTGAFYYLPNAVLAAVIILAVYKLIDIKEAKSLFKIRRIDGVVWFVTFASTLFIGVEQGIFIGIGFSLLVFIWQSAYPHTAELGYLKKEDIYRNIKRFPEAAVKEDMFILRVDAPLYFANAGFTGDKLEQVVYERKDLNHIILDFSGVNSIDAVALHEVERWKHDFEIQDIKVTIVEMKGPVRDIFRKAGWPEEELHRTLRKEAAATS</sequence>
<evidence type="ECO:0000259" key="6">
    <source>
        <dbReference type="PROSITE" id="PS50801"/>
    </source>
</evidence>
<feature type="transmembrane region" description="Helical" evidence="5">
    <location>
        <begin position="21"/>
        <end position="42"/>
    </location>
</feature>
<proteinExistence type="predicted"/>
<dbReference type="Pfam" id="PF01740">
    <property type="entry name" value="STAS"/>
    <property type="match status" value="1"/>
</dbReference>
<dbReference type="RefSeq" id="WP_107583376.1">
    <property type="nucleotide sequence ID" value="NZ_PZJJ01000002.1"/>
</dbReference>
<reference evidence="7 8" key="1">
    <citation type="submission" date="2018-03" db="EMBL/GenBank/DDBJ databases">
        <title>Alkalicoccus saliphilus sp. nov., isolated from a mineral pool.</title>
        <authorList>
            <person name="Zhao B."/>
        </authorList>
    </citation>
    <scope>NUCLEOTIDE SEQUENCE [LARGE SCALE GENOMIC DNA]</scope>
    <source>
        <strain evidence="7 8">6AG</strain>
    </source>
</reference>
<keyword evidence="3 5" id="KW-1133">Transmembrane helix</keyword>
<dbReference type="GO" id="GO:0016020">
    <property type="term" value="C:membrane"/>
    <property type="evidence" value="ECO:0007669"/>
    <property type="project" value="UniProtKB-SubCell"/>
</dbReference>
<feature type="domain" description="STAS" evidence="6">
    <location>
        <begin position="435"/>
        <end position="546"/>
    </location>
</feature>
<keyword evidence="8" id="KW-1185">Reference proteome</keyword>
<dbReference type="SUPFAM" id="SSF52091">
    <property type="entry name" value="SpoIIaa-like"/>
    <property type="match status" value="1"/>
</dbReference>
<dbReference type="PROSITE" id="PS50801">
    <property type="entry name" value="STAS"/>
    <property type="match status" value="1"/>
</dbReference>
<organism evidence="7 8">
    <name type="scientific">Alkalicoccus saliphilus</name>
    <dbReference type="NCBI Taxonomy" id="200989"/>
    <lineage>
        <taxon>Bacteria</taxon>
        <taxon>Bacillati</taxon>
        <taxon>Bacillota</taxon>
        <taxon>Bacilli</taxon>
        <taxon>Bacillales</taxon>
        <taxon>Bacillaceae</taxon>
        <taxon>Alkalicoccus</taxon>
    </lineage>
</organism>
<feature type="transmembrane region" description="Helical" evidence="5">
    <location>
        <begin position="383"/>
        <end position="411"/>
    </location>
</feature>
<feature type="transmembrane region" description="Helical" evidence="5">
    <location>
        <begin position="175"/>
        <end position="193"/>
    </location>
</feature>
<dbReference type="Proteomes" id="UP000240509">
    <property type="component" value="Unassembled WGS sequence"/>
</dbReference>
<gene>
    <name evidence="7" type="ORF">C6Y45_02120</name>
</gene>